<dbReference type="InterPro" id="IPR001789">
    <property type="entry name" value="Sig_transdc_resp-reg_receiver"/>
</dbReference>
<dbReference type="GO" id="GO:0000160">
    <property type="term" value="P:phosphorelay signal transduction system"/>
    <property type="evidence" value="ECO:0007669"/>
    <property type="project" value="InterPro"/>
</dbReference>
<evidence type="ECO:0000256" key="1">
    <source>
        <dbReference type="PROSITE-ProRule" id="PRU00169"/>
    </source>
</evidence>
<dbReference type="AlphaFoldDB" id="A0A974PVI6"/>
<evidence type="ECO:0000259" key="2">
    <source>
        <dbReference type="PROSITE" id="PS50110"/>
    </source>
</evidence>
<evidence type="ECO:0000313" key="3">
    <source>
        <dbReference type="EMBL" id="QRJ62293.1"/>
    </source>
</evidence>
<dbReference type="PROSITE" id="PS50110">
    <property type="entry name" value="RESPONSE_REGULATORY"/>
    <property type="match status" value="1"/>
</dbReference>
<feature type="domain" description="Response regulatory" evidence="2">
    <location>
        <begin position="52"/>
        <end position="176"/>
    </location>
</feature>
<dbReference type="SUPFAM" id="SSF52172">
    <property type="entry name" value="CheY-like"/>
    <property type="match status" value="1"/>
</dbReference>
<sequence length="187" mass="20187">MRQGATHRHPAQIGGTLRPHYWAGTDLGDDLIAVIEDLADDDADCRSDTPWRVLIADDDHSVHEATVAALAGQRIEDRPLSFLHAYSARETISLLAAGDPVHLVLLDVVMESPDAGLHAVNDIRENLGLRDLKIVIRTGQPGLASEQDIRDRYAIDGYANKAELTRSMLREVIAAALGPGSATLEGA</sequence>
<evidence type="ECO:0000313" key="4">
    <source>
        <dbReference type="Proteomes" id="UP000663444"/>
    </source>
</evidence>
<protein>
    <submittedName>
        <fullName evidence="3">Response regulator</fullName>
    </submittedName>
</protein>
<gene>
    <name evidence="3" type="ORF">IWH25_10850</name>
</gene>
<reference evidence="3" key="1">
    <citation type="submission" date="2020-11" db="EMBL/GenBank/DDBJ databases">
        <title>Azospira restricta DSM 18626 genome sequence.</title>
        <authorList>
            <person name="Moe W.M."/>
        </authorList>
    </citation>
    <scope>NUCLEOTIDE SEQUENCE</scope>
    <source>
        <strain evidence="3">DSM 18626</strain>
    </source>
</reference>
<dbReference type="Proteomes" id="UP000663444">
    <property type="component" value="Chromosome"/>
</dbReference>
<keyword evidence="1" id="KW-0597">Phosphoprotein</keyword>
<organism evidence="3 4">
    <name type="scientific">Azospira restricta</name>
    <dbReference type="NCBI Taxonomy" id="404405"/>
    <lineage>
        <taxon>Bacteria</taxon>
        <taxon>Pseudomonadati</taxon>
        <taxon>Pseudomonadota</taxon>
        <taxon>Betaproteobacteria</taxon>
        <taxon>Rhodocyclales</taxon>
        <taxon>Rhodocyclaceae</taxon>
        <taxon>Azospira</taxon>
    </lineage>
</organism>
<keyword evidence="4" id="KW-1185">Reference proteome</keyword>
<dbReference type="EMBL" id="CP064781">
    <property type="protein sequence ID" value="QRJ62293.1"/>
    <property type="molecule type" value="Genomic_DNA"/>
</dbReference>
<dbReference type="RefSeq" id="WP_203385824.1">
    <property type="nucleotide sequence ID" value="NZ_CP064781.1"/>
</dbReference>
<name>A0A974PVI6_9RHOO</name>
<feature type="modified residue" description="4-aspartylphosphate" evidence="1">
    <location>
        <position position="107"/>
    </location>
</feature>
<proteinExistence type="predicted"/>
<accession>A0A974PVI6</accession>
<dbReference type="InterPro" id="IPR011006">
    <property type="entry name" value="CheY-like_superfamily"/>
</dbReference>
<dbReference type="KEGG" id="ares:IWH25_10850"/>
<dbReference type="Gene3D" id="3.40.50.2300">
    <property type="match status" value="1"/>
</dbReference>